<evidence type="ECO:0000256" key="19">
    <source>
        <dbReference type="ARBA" id="ARBA00023422"/>
    </source>
</evidence>
<evidence type="ECO:0000256" key="27">
    <source>
        <dbReference type="ARBA" id="ARBA00047438"/>
    </source>
</evidence>
<name>A0A6A4TQ47_SCOMX</name>
<comment type="catalytic activity">
    <reaction evidence="30">
        <text>1-hexadecanoyl-2-(9Z-octadecenoyl)-sn-glycero-3-phospho-(1'-sn-glycerol) + H2O = 1-hexadecanoyl-sn-glycero-3-phospho-(1'-sn-glycerol) + (9Z)-octadecenoate + H(+)</text>
        <dbReference type="Rhea" id="RHEA:40919"/>
        <dbReference type="ChEBI" id="CHEBI:15377"/>
        <dbReference type="ChEBI" id="CHEBI:15378"/>
        <dbReference type="ChEBI" id="CHEBI:30823"/>
        <dbReference type="ChEBI" id="CHEBI:72841"/>
        <dbReference type="ChEBI" id="CHEBI:75158"/>
    </reaction>
    <physiologicalReaction direction="left-to-right" evidence="30">
        <dbReference type="Rhea" id="RHEA:40920"/>
    </physiologicalReaction>
</comment>
<evidence type="ECO:0000256" key="39">
    <source>
        <dbReference type="ARBA" id="ARBA00048656"/>
    </source>
</evidence>
<dbReference type="GO" id="GO:0006644">
    <property type="term" value="P:phospholipid metabolic process"/>
    <property type="evidence" value="ECO:0007669"/>
    <property type="project" value="TreeGrafter"/>
</dbReference>
<comment type="catalytic activity">
    <reaction evidence="42">
        <text>1-O-hexadecyl-2-(9Z)-octadecenoyl-sn-glycero-3-phosphocholine + H2O = 1-O-hexadecyl-sn-glycero-3-phosphocholine + (9Z)-octadecenoate + H(+)</text>
        <dbReference type="Rhea" id="RHEA:40915"/>
        <dbReference type="ChEBI" id="CHEBI:15377"/>
        <dbReference type="ChEBI" id="CHEBI:15378"/>
        <dbReference type="ChEBI" id="CHEBI:30823"/>
        <dbReference type="ChEBI" id="CHEBI:34112"/>
        <dbReference type="ChEBI" id="CHEBI:64496"/>
    </reaction>
    <physiologicalReaction direction="left-to-right" evidence="42">
        <dbReference type="Rhea" id="RHEA:40916"/>
    </physiologicalReaction>
</comment>
<evidence type="ECO:0000256" key="38">
    <source>
        <dbReference type="ARBA" id="ARBA00048613"/>
    </source>
</evidence>
<evidence type="ECO:0000256" key="36">
    <source>
        <dbReference type="ARBA" id="ARBA00048386"/>
    </source>
</evidence>
<comment type="catalytic activity">
    <reaction evidence="35">
        <text>1-octadecanoyl-2-(9Z,12Z)-octadecadienoyl-sn-glycerol + H2O = 1-octadecanoyl-sn-glycerol + (9Z,12Z)-octadecadienoate + H(+)</text>
        <dbReference type="Rhea" id="RHEA:40927"/>
        <dbReference type="ChEBI" id="CHEBI:15377"/>
        <dbReference type="ChEBI" id="CHEBI:15378"/>
        <dbReference type="ChEBI" id="CHEBI:30245"/>
        <dbReference type="ChEBI" id="CHEBI:75550"/>
        <dbReference type="ChEBI" id="CHEBI:77097"/>
    </reaction>
    <physiologicalReaction direction="left-to-right" evidence="35">
        <dbReference type="Rhea" id="RHEA:40928"/>
    </physiologicalReaction>
</comment>
<keyword evidence="11" id="KW-0378">Hydrolase</keyword>
<protein>
    <recommendedName>
        <fullName evidence="6">Phospholipase B1, membrane-associated</fullName>
        <ecNumber evidence="5">3.1.1.3</ecNumber>
        <ecNumber evidence="4">3.1.1.4</ecNumber>
        <ecNumber evidence="3">3.1.1.5</ecNumber>
    </recommendedName>
    <alternativeName>
        <fullName evidence="20">Lysophospholipase</fullName>
    </alternativeName>
    <alternativeName>
        <fullName evidence="21">Phospholipase A2</fullName>
    </alternativeName>
    <alternativeName>
        <fullName evidence="23">Phospholipase B/lipase</fullName>
    </alternativeName>
    <alternativeName>
        <fullName evidence="22">Triacylglycerol lipase</fullName>
    </alternativeName>
</protein>
<comment type="catalytic activity">
    <reaction evidence="39">
        <text>1-hexadecanoyl-sn-glycero-3-phosphocholine + H2O = sn-glycerol 3-phosphocholine + hexadecanoate + H(+)</text>
        <dbReference type="Rhea" id="RHEA:40435"/>
        <dbReference type="ChEBI" id="CHEBI:7896"/>
        <dbReference type="ChEBI" id="CHEBI:15377"/>
        <dbReference type="ChEBI" id="CHEBI:15378"/>
        <dbReference type="ChEBI" id="CHEBI:16870"/>
        <dbReference type="ChEBI" id="CHEBI:72998"/>
    </reaction>
    <physiologicalReaction direction="left-to-right" evidence="39">
        <dbReference type="Rhea" id="RHEA:40436"/>
    </physiologicalReaction>
</comment>
<evidence type="ECO:0000256" key="6">
    <source>
        <dbReference type="ARBA" id="ARBA00015133"/>
    </source>
</evidence>
<evidence type="ECO:0000256" key="3">
    <source>
        <dbReference type="ARBA" id="ARBA00013274"/>
    </source>
</evidence>
<keyword evidence="9" id="KW-0732">Signal</keyword>
<comment type="similarity">
    <text evidence="2">Belongs to the 'GDSL' lipolytic enzyme family. Phospholipase B1 subfamily.</text>
</comment>
<dbReference type="GO" id="GO:0004622">
    <property type="term" value="F:phosphatidylcholine lysophospholipase activity"/>
    <property type="evidence" value="ECO:0007669"/>
    <property type="project" value="UniProtKB-EC"/>
</dbReference>
<comment type="catalytic activity">
    <reaction evidence="43">
        <text>1-hexadecanoyl-2-(9Z)-octadecenoyl-3-octadecanoyl-sn-glycerol + H2O = 1-hexadecanoyl-3-octadecanoyl-sn-glycerol + (9Z)-octadecenoate + H(+)</text>
        <dbReference type="Rhea" id="RHEA:41103"/>
        <dbReference type="ChEBI" id="CHEBI:15377"/>
        <dbReference type="ChEBI" id="CHEBI:15378"/>
        <dbReference type="ChEBI" id="CHEBI:30823"/>
        <dbReference type="ChEBI" id="CHEBI:77623"/>
        <dbReference type="ChEBI" id="CHEBI:77624"/>
    </reaction>
    <physiologicalReaction direction="left-to-right" evidence="43">
        <dbReference type="Rhea" id="RHEA:41104"/>
    </physiologicalReaction>
</comment>
<evidence type="ECO:0000256" key="43">
    <source>
        <dbReference type="ARBA" id="ARBA00048939"/>
    </source>
</evidence>
<evidence type="ECO:0000256" key="21">
    <source>
        <dbReference type="ARBA" id="ARBA00031182"/>
    </source>
</evidence>
<comment type="catalytic activity">
    <reaction evidence="37">
        <text>a 1-acyl-sn-glycero-3-phosphocholine + H2O = sn-glycerol 3-phosphocholine + a fatty acid + H(+)</text>
        <dbReference type="Rhea" id="RHEA:15177"/>
        <dbReference type="ChEBI" id="CHEBI:15377"/>
        <dbReference type="ChEBI" id="CHEBI:15378"/>
        <dbReference type="ChEBI" id="CHEBI:16870"/>
        <dbReference type="ChEBI" id="CHEBI:28868"/>
        <dbReference type="ChEBI" id="CHEBI:58168"/>
        <dbReference type="EC" id="3.1.1.5"/>
    </reaction>
    <physiologicalReaction direction="left-to-right" evidence="37">
        <dbReference type="Rhea" id="RHEA:15178"/>
    </physiologicalReaction>
</comment>
<evidence type="ECO:0000256" key="45">
    <source>
        <dbReference type="ARBA" id="ARBA00049372"/>
    </source>
</evidence>
<comment type="catalytic activity">
    <reaction evidence="27">
        <text>1-(9Z-octadecenoyl)-glycerol + H2O = glycerol + (9Z)-octadecenoate + H(+)</text>
        <dbReference type="Rhea" id="RHEA:38487"/>
        <dbReference type="ChEBI" id="CHEBI:15377"/>
        <dbReference type="ChEBI" id="CHEBI:15378"/>
        <dbReference type="ChEBI" id="CHEBI:17754"/>
        <dbReference type="ChEBI" id="CHEBI:30823"/>
        <dbReference type="ChEBI" id="CHEBI:75342"/>
    </reaction>
    <physiologicalReaction direction="left-to-right" evidence="27">
        <dbReference type="Rhea" id="RHEA:38488"/>
    </physiologicalReaction>
</comment>
<accession>A0A6A4TQ47</accession>
<evidence type="ECO:0000313" key="48">
    <source>
        <dbReference type="EMBL" id="KAF0044132.1"/>
    </source>
</evidence>
<evidence type="ECO:0000256" key="12">
    <source>
        <dbReference type="ARBA" id="ARBA00022989"/>
    </source>
</evidence>
<proteinExistence type="inferred from homology"/>
<evidence type="ECO:0000256" key="16">
    <source>
        <dbReference type="ARBA" id="ARBA00023264"/>
    </source>
</evidence>
<comment type="catalytic activity">
    <reaction evidence="32">
        <text>1,2-di-(9Z-octadecenoyl)-sn-glycero-3-phosphocholine + H2O = 1-(9Z-octadecenoyl)-sn-glycero-3-phosphocholine + (9Z)-octadecenoate + H(+)</text>
        <dbReference type="Rhea" id="RHEA:40923"/>
        <dbReference type="ChEBI" id="CHEBI:15377"/>
        <dbReference type="ChEBI" id="CHEBI:15378"/>
        <dbReference type="ChEBI" id="CHEBI:28610"/>
        <dbReference type="ChEBI" id="CHEBI:30823"/>
        <dbReference type="ChEBI" id="CHEBI:74669"/>
    </reaction>
    <physiologicalReaction direction="left-to-right" evidence="32">
        <dbReference type="Rhea" id="RHEA:40924"/>
    </physiologicalReaction>
</comment>
<dbReference type="GO" id="GO:0004806">
    <property type="term" value="F:triacylglycerol lipase activity"/>
    <property type="evidence" value="ECO:0007669"/>
    <property type="project" value="UniProtKB-EC"/>
</dbReference>
<evidence type="ECO:0000256" key="9">
    <source>
        <dbReference type="ARBA" id="ARBA00022729"/>
    </source>
</evidence>
<comment type="catalytic activity">
    <reaction evidence="28">
        <text>1-hexadecanoyl-2-(9Z)-octadecenoyl-3-octadecanoyl-sn-glycerol + H2O = 1-hexadecanoyl-2-(9Z-octadecenoyl)-sn-glycerol + octadecanoate + H(+)</text>
        <dbReference type="Rhea" id="RHEA:41111"/>
        <dbReference type="ChEBI" id="CHEBI:15377"/>
        <dbReference type="ChEBI" id="CHEBI:15378"/>
        <dbReference type="ChEBI" id="CHEBI:25629"/>
        <dbReference type="ChEBI" id="CHEBI:75466"/>
        <dbReference type="ChEBI" id="CHEBI:77623"/>
    </reaction>
    <physiologicalReaction direction="left-to-right" evidence="28">
        <dbReference type="Rhea" id="RHEA:41112"/>
    </physiologicalReaction>
</comment>
<evidence type="ECO:0000256" key="14">
    <source>
        <dbReference type="ARBA" id="ARBA00023136"/>
    </source>
</evidence>
<evidence type="ECO:0000256" key="2">
    <source>
        <dbReference type="ARBA" id="ARBA00009979"/>
    </source>
</evidence>
<keyword evidence="15" id="KW-0325">Glycoprotein</keyword>
<dbReference type="PANTHER" id="PTHR21325">
    <property type="entry name" value="PHOSPHOLIPASE B, PLB1"/>
    <property type="match status" value="1"/>
</dbReference>
<comment type="catalytic activity">
    <reaction evidence="36">
        <text>1,2,3-tri-(9Z-octadecenoyl)-glycerol + H2O = di-(9Z)-octadecenoylglycerol + (9Z)-octadecenoate + H(+)</text>
        <dbReference type="Rhea" id="RHEA:38575"/>
        <dbReference type="ChEBI" id="CHEBI:15377"/>
        <dbReference type="ChEBI" id="CHEBI:15378"/>
        <dbReference type="ChEBI" id="CHEBI:30823"/>
        <dbReference type="ChEBI" id="CHEBI:53753"/>
        <dbReference type="ChEBI" id="CHEBI:75945"/>
    </reaction>
    <physiologicalReaction direction="left-to-right" evidence="36">
        <dbReference type="Rhea" id="RHEA:38576"/>
    </physiologicalReaction>
</comment>
<evidence type="ECO:0000256" key="46">
    <source>
        <dbReference type="ARBA" id="ARBA00049461"/>
    </source>
</evidence>
<dbReference type="InterPro" id="IPR035547">
    <property type="entry name" value="Phospholipase_B"/>
</dbReference>
<dbReference type="GO" id="GO:0050253">
    <property type="term" value="F:retinyl-palmitate esterase activity"/>
    <property type="evidence" value="ECO:0007669"/>
    <property type="project" value="TreeGrafter"/>
</dbReference>
<evidence type="ECO:0000256" key="15">
    <source>
        <dbReference type="ARBA" id="ARBA00023180"/>
    </source>
</evidence>
<dbReference type="InterPro" id="IPR036514">
    <property type="entry name" value="SGNH_hydro_sf"/>
</dbReference>
<comment type="subcellular location">
    <subcellularLocation>
        <location evidence="1">Apical cell membrane</location>
        <topology evidence="1">Single-pass type I membrane protein</topology>
    </subcellularLocation>
</comment>
<feature type="transmembrane region" description="Helical" evidence="47">
    <location>
        <begin position="947"/>
        <end position="969"/>
    </location>
</feature>
<dbReference type="PROSITE" id="PS01098">
    <property type="entry name" value="LIPASE_GDSL_SER"/>
    <property type="match status" value="1"/>
</dbReference>
<dbReference type="Pfam" id="PF00657">
    <property type="entry name" value="Lipase_GDSL"/>
    <property type="match status" value="2"/>
</dbReference>
<evidence type="ECO:0000256" key="30">
    <source>
        <dbReference type="ARBA" id="ARBA00048015"/>
    </source>
</evidence>
<evidence type="ECO:0000256" key="44">
    <source>
        <dbReference type="ARBA" id="ARBA00049363"/>
    </source>
</evidence>
<evidence type="ECO:0000313" key="49">
    <source>
        <dbReference type="Proteomes" id="UP000438429"/>
    </source>
</evidence>
<evidence type="ECO:0000256" key="24">
    <source>
        <dbReference type="ARBA" id="ARBA00045916"/>
    </source>
</evidence>
<evidence type="ECO:0000256" key="10">
    <source>
        <dbReference type="ARBA" id="ARBA00022737"/>
    </source>
</evidence>
<dbReference type="PANTHER" id="PTHR21325:SF52">
    <property type="entry name" value="PHOSPHOLIPASE B1, MEMBRANE-ASSOCIATED"/>
    <property type="match status" value="1"/>
</dbReference>
<evidence type="ECO:0000256" key="7">
    <source>
        <dbReference type="ARBA" id="ARBA00022475"/>
    </source>
</evidence>
<dbReference type="EC" id="3.1.1.4" evidence="4"/>
<evidence type="ECO:0000256" key="40">
    <source>
        <dbReference type="ARBA" id="ARBA00048699"/>
    </source>
</evidence>
<evidence type="ECO:0000256" key="37">
    <source>
        <dbReference type="ARBA" id="ARBA00048454"/>
    </source>
</evidence>
<evidence type="ECO:0000256" key="17">
    <source>
        <dbReference type="ARBA" id="ARBA00023369"/>
    </source>
</evidence>
<comment type="catalytic activity">
    <reaction evidence="25">
        <text>1-hexadecanoyl-2-(9Z)-octadecenoyl-3-octadecanoyl-sn-glycerol + H2O = 2-(9Z-octadecenoyl)-3-octadecanoyl-sn-glycerol + hexadecanoate + H(+)</text>
        <dbReference type="Rhea" id="RHEA:41107"/>
        <dbReference type="ChEBI" id="CHEBI:7896"/>
        <dbReference type="ChEBI" id="CHEBI:15377"/>
        <dbReference type="ChEBI" id="CHEBI:15378"/>
        <dbReference type="ChEBI" id="CHEBI:75558"/>
        <dbReference type="ChEBI" id="CHEBI:77623"/>
    </reaction>
    <physiologicalReaction direction="left-to-right" evidence="25">
        <dbReference type="Rhea" id="RHEA:41108"/>
    </physiologicalReaction>
</comment>
<dbReference type="Gene3D" id="3.40.50.1110">
    <property type="entry name" value="SGNH hydrolase"/>
    <property type="match status" value="2"/>
</dbReference>
<dbReference type="CDD" id="cd01824">
    <property type="entry name" value="Phospholipase_B_like"/>
    <property type="match status" value="2"/>
</dbReference>
<comment type="catalytic activity">
    <reaction evidence="29">
        <text>2,3-di-(9Z)-octadecenoyl-sn-glycerol + H2O = 3-(9Z-octadecenoyl)-sn-glycerol + (9Z)-octadecenoate + H(+)</text>
        <dbReference type="Rhea" id="RHEA:42604"/>
        <dbReference type="ChEBI" id="CHEBI:15377"/>
        <dbReference type="ChEBI" id="CHEBI:15378"/>
        <dbReference type="ChEBI" id="CHEBI:30823"/>
        <dbReference type="ChEBI" id="CHEBI:75824"/>
        <dbReference type="ChEBI" id="CHEBI:75938"/>
    </reaction>
    <physiologicalReaction direction="left-to-right" evidence="29">
        <dbReference type="Rhea" id="RHEA:42605"/>
    </physiologicalReaction>
</comment>
<comment type="catalytic activity">
    <reaction evidence="38">
        <text>1-hexadecanoyl-2-(9Z-octadecenoyl)-sn-glycero-3-phosphoethanolamine + H2O = 1-hexadecanoyl-sn-glycero-3-phosphoethanolamine + (9Z)-octadecenoate + H(+)</text>
        <dbReference type="Rhea" id="RHEA:40911"/>
        <dbReference type="ChEBI" id="CHEBI:15377"/>
        <dbReference type="ChEBI" id="CHEBI:15378"/>
        <dbReference type="ChEBI" id="CHEBI:30823"/>
        <dbReference type="ChEBI" id="CHEBI:73004"/>
        <dbReference type="ChEBI" id="CHEBI:73007"/>
    </reaction>
    <physiologicalReaction direction="left-to-right" evidence="38">
        <dbReference type="Rhea" id="RHEA:40912"/>
    </physiologicalReaction>
</comment>
<keyword evidence="13" id="KW-0443">Lipid metabolism</keyword>
<comment type="function">
    <text evidence="24">Calcium-independent membrane-associated phospholipase that catalyzes complete diacylation of phospholipids by hydrolyzing both sn-1 and sn-2 fatty acyl chains attached to the glycerol backbone (phospholipase B activity). Has dual phospholipase and lysophospholipase activities toward diacylphospholipids. Preferentially cleaves sn-2 ester bonds over sn-1 bonds. Acts as a lipase toward glycerolipid substrates. Hydrolyzes fatty acyl chains of diacylglycerols with preference for the sn-2 position and of triacylglycerols with not positional selectivity. May also hydrolyze long chain retinyl esters such as retinyl palmitate. May contribute to digestion of dietary phospholipids, glycerolipids and retinoids, facilitating lipid absorption at the brush border.</text>
</comment>
<comment type="caution">
    <text evidence="48">The sequence shown here is derived from an EMBL/GenBank/DDBJ whole genome shotgun (WGS) entry which is preliminary data.</text>
</comment>
<keyword evidence="8 47" id="KW-0812">Transmembrane</keyword>
<dbReference type="GO" id="GO:0004623">
    <property type="term" value="F:phospholipase A2 activity"/>
    <property type="evidence" value="ECO:0007669"/>
    <property type="project" value="UniProtKB-EC"/>
</dbReference>
<evidence type="ECO:0000256" key="42">
    <source>
        <dbReference type="ARBA" id="ARBA00048872"/>
    </source>
</evidence>
<evidence type="ECO:0000256" key="13">
    <source>
        <dbReference type="ARBA" id="ARBA00023098"/>
    </source>
</evidence>
<evidence type="ECO:0000256" key="41">
    <source>
        <dbReference type="ARBA" id="ARBA00048869"/>
    </source>
</evidence>
<comment type="catalytic activity">
    <reaction evidence="33">
        <text>1,2-dihexadecanoyl-sn-glycero-3-phosphocholine + H2O = 1-hexadecanoyl-sn-glycero-3-phosphocholine + hexadecanoate + H(+)</text>
        <dbReference type="Rhea" id="RHEA:41223"/>
        <dbReference type="ChEBI" id="CHEBI:7896"/>
        <dbReference type="ChEBI" id="CHEBI:15377"/>
        <dbReference type="ChEBI" id="CHEBI:15378"/>
        <dbReference type="ChEBI" id="CHEBI:72998"/>
        <dbReference type="ChEBI" id="CHEBI:72999"/>
    </reaction>
    <physiologicalReaction direction="left-to-right" evidence="33">
        <dbReference type="Rhea" id="RHEA:41224"/>
    </physiologicalReaction>
</comment>
<dbReference type="EMBL" id="VEVO01000003">
    <property type="protein sequence ID" value="KAF0044132.1"/>
    <property type="molecule type" value="Genomic_DNA"/>
</dbReference>
<dbReference type="EC" id="3.1.1.5" evidence="3"/>
<evidence type="ECO:0000256" key="25">
    <source>
        <dbReference type="ARBA" id="ARBA00047324"/>
    </source>
</evidence>
<keyword evidence="12 47" id="KW-1133">Transmembrane helix</keyword>
<evidence type="ECO:0000256" key="32">
    <source>
        <dbReference type="ARBA" id="ARBA00048058"/>
    </source>
</evidence>
<evidence type="ECO:0000256" key="23">
    <source>
        <dbReference type="ARBA" id="ARBA00033022"/>
    </source>
</evidence>
<dbReference type="InterPro" id="IPR008265">
    <property type="entry name" value="Lipase_GDSL_AS"/>
</dbReference>
<dbReference type="InterPro" id="IPR001087">
    <property type="entry name" value="GDSL"/>
</dbReference>
<keyword evidence="16" id="KW-1208">Phospholipid metabolism</keyword>
<comment type="catalytic activity">
    <reaction evidence="26">
        <text>1,3-dihexadecanoyl-2-(9Z-octadecenoyl)glycerol + H2O = 1-hexadecanoyl-2-(9Z-octadecenoyl)-glycerol + hexadecanoate + H(+)</text>
        <dbReference type="Rhea" id="RHEA:40979"/>
        <dbReference type="ChEBI" id="CHEBI:7896"/>
        <dbReference type="ChEBI" id="CHEBI:15377"/>
        <dbReference type="ChEBI" id="CHEBI:15378"/>
        <dbReference type="ChEBI" id="CHEBI:75585"/>
        <dbReference type="ChEBI" id="CHEBI:75688"/>
    </reaction>
    <physiologicalReaction direction="left-to-right" evidence="26">
        <dbReference type="Rhea" id="RHEA:40980"/>
    </physiologicalReaction>
</comment>
<dbReference type="AlphaFoldDB" id="A0A6A4TQ47"/>
<gene>
    <name evidence="48" type="ORF">F2P81_003290</name>
</gene>
<comment type="catalytic activity">
    <reaction evidence="34">
        <text>1-hexadecanoyl-2-(9Z,12Z-octadecadienoyl)-sn-glycero-3-phosphocholine + H2O = 2-(9Z,12Z-octadecadienoyl)-sn-glycero-3-phosphocholine + hexadecanoate + H(+)</text>
        <dbReference type="Rhea" id="RHEA:40971"/>
        <dbReference type="ChEBI" id="CHEBI:7896"/>
        <dbReference type="ChEBI" id="CHEBI:15377"/>
        <dbReference type="ChEBI" id="CHEBI:15378"/>
        <dbReference type="ChEBI" id="CHEBI:73002"/>
        <dbReference type="ChEBI" id="CHEBI:76084"/>
    </reaction>
    <physiologicalReaction direction="left-to-right" evidence="34">
        <dbReference type="Rhea" id="RHEA:40972"/>
    </physiologicalReaction>
</comment>
<keyword evidence="14 47" id="KW-0472">Membrane</keyword>
<comment type="catalytic activity">
    <reaction evidence="18">
        <text>1-hexadecanoyl-2-(9Z,12Z-octadecadienoyl)-sn-glycero-3-phosphocholine + H2O = (9Z,12Z)-octadecadienoate + 1-hexadecanoyl-sn-glycero-3-phosphocholine + H(+)</text>
        <dbReference type="Rhea" id="RHEA:40811"/>
        <dbReference type="ChEBI" id="CHEBI:15377"/>
        <dbReference type="ChEBI" id="CHEBI:15378"/>
        <dbReference type="ChEBI" id="CHEBI:30245"/>
        <dbReference type="ChEBI" id="CHEBI:72998"/>
        <dbReference type="ChEBI" id="CHEBI:73002"/>
    </reaction>
    <physiologicalReaction direction="left-to-right" evidence="18">
        <dbReference type="Rhea" id="RHEA:40812"/>
    </physiologicalReaction>
</comment>
<keyword evidence="10" id="KW-0677">Repeat</keyword>
<comment type="catalytic activity">
    <reaction evidence="44">
        <text>1,2-dihexadecanoyl-sn-glycero-3-phosphocholine + 2 H2O = sn-glycerol 3-phosphocholine + 2 hexadecanoate + 2 H(+)</text>
        <dbReference type="Rhea" id="RHEA:40975"/>
        <dbReference type="ChEBI" id="CHEBI:7896"/>
        <dbReference type="ChEBI" id="CHEBI:15377"/>
        <dbReference type="ChEBI" id="CHEBI:15378"/>
        <dbReference type="ChEBI" id="CHEBI:16870"/>
        <dbReference type="ChEBI" id="CHEBI:72999"/>
    </reaction>
    <physiologicalReaction direction="left-to-right" evidence="44">
        <dbReference type="Rhea" id="RHEA:40976"/>
    </physiologicalReaction>
</comment>
<evidence type="ECO:0000256" key="47">
    <source>
        <dbReference type="SAM" id="Phobius"/>
    </source>
</evidence>
<evidence type="ECO:0000256" key="1">
    <source>
        <dbReference type="ARBA" id="ARBA00004247"/>
    </source>
</evidence>
<sequence>MAALNNDEYDYDICFLSAAPLSPSHCQHPVMTALRCGSTRGQQSRATARGVHIEGETWLRQLAVASPVAATAATYLRLQVPLFEAAVTDQPLFVWYTGKSFKPEVNGWCGSHRKSHRELQQARYEPAPAASTTMDSIKNTSELSIFLLSHLDTVNTDVRENEQSTENSEKVAADVDAVVQDVEASLQTLQNISHHALVHVTVWSTYDQQDKRCECMRDESINRRLHKATLLKTLQDSLGRVLENPRWHSKSAADFTAMLQSAPVILQPSPDSLQPMTDQTELTDNSVVAIPCPTQEQPFLRTQTNSPFDREKTVYNEASTLADLAANGVGAKADNLLLVINEYRGLSWSIGGDENITSVTTLPNILREFSSNLTGFSEGVGSEDSPKAFLNQAVAGAKSGDMVRQVRVLVDKMKEDVRIDFHNDWKVITMFIGGNDLCDFCTDSVIFSPRNVASRIRQALDILHSEVPRAIVNLIELLDIVPLRDLHRDKSLGCPTWFVGLICPCVLKPKEGSSELHKVEDFNRAYQHAMRELLDSGRYDTRDNFTVVLQPFMRDILLPKLENGRPDRSFFSPDCFHLSQKAHTLMARALWNNMLEPVGNKTVTQDFTAGIDLKCPSETSPFFRTAVNSNYTFPGPPPTPAPVTNWGSDFSCVNTAPSNSVPTSAHMVRPADIKVVAALGDSLTTGFGAKAKSLLQLRTEYRGVSWRAIPGQVRQLIDTMKNDSSVDFLNDWKLVTLFIGGNDLCQYCNDRVPRMIVNVVEILEIEGLRTIKKDSFGCNVLQTFVCPCFLLPGADSPELAEVKRLNRELQVETDKLVYGGRYEGREDFAVVVQPFFQNSIVPVNADGRPDHTYFSEDCFHFSERGHADMAVALWNNMFEPVGKKQTYNNFTNARNNIRCPTEEHPYIFTKVNSLPTSTTTAAPKTDSSTTHNIAQPLTPDCSDSVPVWLAAVLPVIGLLIGCAVTWLILSCRAKRSKRMSGCPEASAANGYTEHPRLAAANGYTEHPRLAAANGAVSRRVYKHWRW</sequence>
<evidence type="ECO:0000256" key="35">
    <source>
        <dbReference type="ARBA" id="ARBA00048374"/>
    </source>
</evidence>
<comment type="catalytic activity">
    <reaction evidence="45">
        <text>1,3-di-(9Z-octadecenoyl)-glycerol + H2O = 1-(9Z-octadecenoyl)-glycerol + (9Z)-octadecenoate + H(+)</text>
        <dbReference type="Rhea" id="RHEA:39939"/>
        <dbReference type="ChEBI" id="CHEBI:15377"/>
        <dbReference type="ChEBI" id="CHEBI:15378"/>
        <dbReference type="ChEBI" id="CHEBI:30823"/>
        <dbReference type="ChEBI" id="CHEBI:75342"/>
        <dbReference type="ChEBI" id="CHEBI:75735"/>
    </reaction>
    <physiologicalReaction direction="left-to-right" evidence="45">
        <dbReference type="Rhea" id="RHEA:39940"/>
    </physiologicalReaction>
</comment>
<comment type="catalytic activity">
    <reaction evidence="19">
        <text>a 1,2-diacyl-sn-glycero-3-phosphocholine + H2O = a 1-acyl-sn-glycero-3-phosphocholine + a fatty acid + H(+)</text>
        <dbReference type="Rhea" id="RHEA:15801"/>
        <dbReference type="ChEBI" id="CHEBI:15377"/>
        <dbReference type="ChEBI" id="CHEBI:15378"/>
        <dbReference type="ChEBI" id="CHEBI:28868"/>
        <dbReference type="ChEBI" id="CHEBI:57643"/>
        <dbReference type="ChEBI" id="CHEBI:58168"/>
        <dbReference type="EC" id="3.1.1.4"/>
    </reaction>
    <physiologicalReaction direction="left-to-right" evidence="19">
        <dbReference type="Rhea" id="RHEA:15802"/>
    </physiologicalReaction>
</comment>
<evidence type="ECO:0000256" key="22">
    <source>
        <dbReference type="ARBA" id="ARBA00031485"/>
    </source>
</evidence>
<evidence type="ECO:0000256" key="28">
    <source>
        <dbReference type="ARBA" id="ARBA00047459"/>
    </source>
</evidence>
<organism evidence="48 49">
    <name type="scientific">Scophthalmus maximus</name>
    <name type="common">Turbot</name>
    <name type="synonym">Psetta maxima</name>
    <dbReference type="NCBI Taxonomy" id="52904"/>
    <lineage>
        <taxon>Eukaryota</taxon>
        <taxon>Metazoa</taxon>
        <taxon>Chordata</taxon>
        <taxon>Craniata</taxon>
        <taxon>Vertebrata</taxon>
        <taxon>Euteleostomi</taxon>
        <taxon>Actinopterygii</taxon>
        <taxon>Neopterygii</taxon>
        <taxon>Teleostei</taxon>
        <taxon>Neoteleostei</taxon>
        <taxon>Acanthomorphata</taxon>
        <taxon>Carangaria</taxon>
        <taxon>Pleuronectiformes</taxon>
        <taxon>Pleuronectoidei</taxon>
        <taxon>Scophthalmidae</taxon>
        <taxon>Scophthalmus</taxon>
    </lineage>
</organism>
<evidence type="ECO:0000256" key="26">
    <source>
        <dbReference type="ARBA" id="ARBA00047363"/>
    </source>
</evidence>
<evidence type="ECO:0000256" key="11">
    <source>
        <dbReference type="ARBA" id="ARBA00022801"/>
    </source>
</evidence>
<dbReference type="GO" id="GO:0031526">
    <property type="term" value="C:brush border membrane"/>
    <property type="evidence" value="ECO:0007669"/>
    <property type="project" value="TreeGrafter"/>
</dbReference>
<comment type="catalytic activity">
    <reaction evidence="40">
        <text>1-hexadecanoyl-2-(9Z-octadecenoyl)-sn-glycero-3-phosphocholine + H2O = 1-hexadecanoyl-sn-glycero-3-phosphocholine + (9Z)-octadecenoate + H(+)</text>
        <dbReference type="Rhea" id="RHEA:38779"/>
        <dbReference type="ChEBI" id="CHEBI:15377"/>
        <dbReference type="ChEBI" id="CHEBI:15378"/>
        <dbReference type="ChEBI" id="CHEBI:30823"/>
        <dbReference type="ChEBI" id="CHEBI:72998"/>
        <dbReference type="ChEBI" id="CHEBI:73001"/>
    </reaction>
    <physiologicalReaction direction="left-to-right" evidence="40">
        <dbReference type="Rhea" id="RHEA:38780"/>
    </physiologicalReaction>
</comment>
<dbReference type="SUPFAM" id="SSF52266">
    <property type="entry name" value="SGNH hydrolase"/>
    <property type="match status" value="2"/>
</dbReference>
<evidence type="ECO:0000256" key="5">
    <source>
        <dbReference type="ARBA" id="ARBA00013279"/>
    </source>
</evidence>
<evidence type="ECO:0000256" key="20">
    <source>
        <dbReference type="ARBA" id="ARBA00029723"/>
    </source>
</evidence>
<dbReference type="EC" id="3.1.1.3" evidence="5"/>
<dbReference type="Proteomes" id="UP000438429">
    <property type="component" value="Unassembled WGS sequence"/>
</dbReference>
<evidence type="ECO:0000256" key="4">
    <source>
        <dbReference type="ARBA" id="ARBA00013278"/>
    </source>
</evidence>
<comment type="catalytic activity">
    <reaction evidence="46">
        <text>2-(9Z-octadecenoyl)-glycerol + H2O = glycerol + (9Z)-octadecenoate + H(+)</text>
        <dbReference type="Rhea" id="RHEA:38491"/>
        <dbReference type="ChEBI" id="CHEBI:15377"/>
        <dbReference type="ChEBI" id="CHEBI:15378"/>
        <dbReference type="ChEBI" id="CHEBI:17754"/>
        <dbReference type="ChEBI" id="CHEBI:30823"/>
        <dbReference type="ChEBI" id="CHEBI:73990"/>
    </reaction>
    <physiologicalReaction direction="left-to-right" evidence="46">
        <dbReference type="Rhea" id="RHEA:38492"/>
    </physiologicalReaction>
</comment>
<dbReference type="InterPro" id="IPR038885">
    <property type="entry name" value="PLB1"/>
</dbReference>
<evidence type="ECO:0000256" key="8">
    <source>
        <dbReference type="ARBA" id="ARBA00022692"/>
    </source>
</evidence>
<comment type="catalytic activity">
    <reaction evidence="31">
        <text>a 1-O-alkyl-2-acyl-sn-glycero-3-phosphocholine + H2O = a 1-O-alkyl-sn-glycero-3-phosphocholine + a fatty acid + H(+)</text>
        <dbReference type="Rhea" id="RHEA:36231"/>
        <dbReference type="ChEBI" id="CHEBI:15377"/>
        <dbReference type="ChEBI" id="CHEBI:15378"/>
        <dbReference type="ChEBI" id="CHEBI:28868"/>
        <dbReference type="ChEBI" id="CHEBI:30909"/>
        <dbReference type="ChEBI" id="CHEBI:36702"/>
        <dbReference type="EC" id="3.1.1.4"/>
    </reaction>
    <physiologicalReaction direction="left-to-right" evidence="31">
        <dbReference type="Rhea" id="RHEA:36232"/>
    </physiologicalReaction>
</comment>
<comment type="catalytic activity">
    <reaction evidence="41">
        <text>1,3-dihexadecanoyl-2-(9Z-octadecenoyl)glycerol + H2O = 1,3-dihexadecanoylglycerol + (9Z)-octadecenoate + H(+)</text>
        <dbReference type="Rhea" id="RHEA:40983"/>
        <dbReference type="ChEBI" id="CHEBI:15377"/>
        <dbReference type="ChEBI" id="CHEBI:15378"/>
        <dbReference type="ChEBI" id="CHEBI:30823"/>
        <dbReference type="ChEBI" id="CHEBI:75688"/>
        <dbReference type="ChEBI" id="CHEBI:77619"/>
    </reaction>
    <physiologicalReaction direction="left-to-right" evidence="41">
        <dbReference type="Rhea" id="RHEA:40984"/>
    </physiologicalReaction>
</comment>
<evidence type="ECO:0000256" key="33">
    <source>
        <dbReference type="ARBA" id="ARBA00048227"/>
    </source>
</evidence>
<reference evidence="48 49" key="1">
    <citation type="submission" date="2019-06" db="EMBL/GenBank/DDBJ databases">
        <title>Draft genomes of female and male turbot (Scophthalmus maximus).</title>
        <authorList>
            <person name="Xu H."/>
            <person name="Xu X.-W."/>
            <person name="Shao C."/>
            <person name="Chen S."/>
        </authorList>
    </citation>
    <scope>NUCLEOTIDE SEQUENCE [LARGE SCALE GENOMIC DNA]</scope>
    <source>
        <strain evidence="48">Ysfricsl-2016a</strain>
        <tissue evidence="48">Blood</tissue>
    </source>
</reference>
<evidence type="ECO:0000256" key="18">
    <source>
        <dbReference type="ARBA" id="ARBA00023408"/>
    </source>
</evidence>
<evidence type="ECO:0000256" key="34">
    <source>
        <dbReference type="ARBA" id="ARBA00048362"/>
    </source>
</evidence>
<evidence type="ECO:0000256" key="29">
    <source>
        <dbReference type="ARBA" id="ARBA00048011"/>
    </source>
</evidence>
<comment type="catalytic activity">
    <reaction evidence="17">
        <text>a triacylglycerol + H2O = a diacylglycerol + a fatty acid + H(+)</text>
        <dbReference type="Rhea" id="RHEA:12044"/>
        <dbReference type="ChEBI" id="CHEBI:15377"/>
        <dbReference type="ChEBI" id="CHEBI:15378"/>
        <dbReference type="ChEBI" id="CHEBI:17855"/>
        <dbReference type="ChEBI" id="CHEBI:18035"/>
        <dbReference type="ChEBI" id="CHEBI:28868"/>
        <dbReference type="EC" id="3.1.1.3"/>
    </reaction>
    <physiologicalReaction direction="left-to-right" evidence="17">
        <dbReference type="Rhea" id="RHEA:12045"/>
    </physiologicalReaction>
</comment>
<keyword evidence="7" id="KW-1003">Cell membrane</keyword>
<evidence type="ECO:0000256" key="31">
    <source>
        <dbReference type="ARBA" id="ARBA00048049"/>
    </source>
</evidence>